<accession>A0A1M7HUD7</accession>
<evidence type="ECO:0000313" key="2">
    <source>
        <dbReference type="EMBL" id="SHM31953.1"/>
    </source>
</evidence>
<dbReference type="EMBL" id="FRCT01000003">
    <property type="protein sequence ID" value="SHM31953.1"/>
    <property type="molecule type" value="Genomic_DNA"/>
</dbReference>
<evidence type="ECO:0000313" key="3">
    <source>
        <dbReference type="Proteomes" id="UP000184394"/>
    </source>
</evidence>
<feature type="coiled-coil region" evidence="1">
    <location>
        <begin position="1"/>
        <end position="35"/>
    </location>
</feature>
<dbReference type="RefSeq" id="WP_072949167.1">
    <property type="nucleotide sequence ID" value="NZ_FRCT01000003.1"/>
</dbReference>
<sequence>MANIDQMIEKKEKRADSLRRQIETASGQLKNLLMEIKVLKYEKLEQVANTEETDPETLIRSYQQNLKFKSRGLTDDDIDELADGDEYTGTLLQEDNNEKKIF</sequence>
<reference evidence="2 3" key="1">
    <citation type="submission" date="2016-11" db="EMBL/GenBank/DDBJ databases">
        <authorList>
            <person name="Jaros S."/>
            <person name="Januszkiewicz K."/>
            <person name="Wedrychowicz H."/>
        </authorList>
    </citation>
    <scope>NUCLEOTIDE SEQUENCE [LARGE SCALE GENOMIC DNA]</scope>
    <source>
        <strain evidence="2 3">Y1</strain>
    </source>
</reference>
<dbReference type="AlphaFoldDB" id="A0A1M7HUD7"/>
<evidence type="ECO:0000256" key="1">
    <source>
        <dbReference type="SAM" id="Coils"/>
    </source>
</evidence>
<proteinExistence type="predicted"/>
<dbReference type="Proteomes" id="UP000184394">
    <property type="component" value="Unassembled WGS sequence"/>
</dbReference>
<organism evidence="2 3">
    <name type="scientific">Ruminococcus flavefaciens</name>
    <dbReference type="NCBI Taxonomy" id="1265"/>
    <lineage>
        <taxon>Bacteria</taxon>
        <taxon>Bacillati</taxon>
        <taxon>Bacillota</taxon>
        <taxon>Clostridia</taxon>
        <taxon>Eubacteriales</taxon>
        <taxon>Oscillospiraceae</taxon>
        <taxon>Ruminococcus</taxon>
    </lineage>
</organism>
<keyword evidence="1" id="KW-0175">Coiled coil</keyword>
<gene>
    <name evidence="2" type="ORF">SAMN04487860_10394</name>
</gene>
<name>A0A1M7HUD7_RUMFL</name>
<protein>
    <submittedName>
        <fullName evidence="2">Uncharacterized protein</fullName>
    </submittedName>
</protein>